<dbReference type="SMART" id="SM00408">
    <property type="entry name" value="IGc2"/>
    <property type="match status" value="2"/>
</dbReference>
<dbReference type="Pfam" id="PF07679">
    <property type="entry name" value="I-set"/>
    <property type="match status" value="2"/>
</dbReference>
<evidence type="ECO:0000256" key="8">
    <source>
        <dbReference type="ARBA" id="ARBA00023242"/>
    </source>
</evidence>
<keyword evidence="5" id="KW-0597">Phosphoprotein</keyword>
<dbReference type="GO" id="GO:0005634">
    <property type="term" value="C:nucleus"/>
    <property type="evidence" value="ECO:0007669"/>
    <property type="project" value="UniProtKB-SubCell"/>
</dbReference>
<dbReference type="Gene3D" id="2.60.40.10">
    <property type="entry name" value="Immunoglobulins"/>
    <property type="match status" value="2"/>
</dbReference>
<keyword evidence="4" id="KW-0963">Cytoplasm</keyword>
<keyword evidence="7" id="KW-1015">Disulfide bond</keyword>
<dbReference type="OrthoDB" id="6118665at2759"/>
<evidence type="ECO:0000256" key="6">
    <source>
        <dbReference type="ARBA" id="ARBA00022737"/>
    </source>
</evidence>
<evidence type="ECO:0000256" key="5">
    <source>
        <dbReference type="ARBA" id="ARBA00022553"/>
    </source>
</evidence>
<keyword evidence="9" id="KW-0393">Immunoglobulin domain</keyword>
<dbReference type="InterPro" id="IPR013783">
    <property type="entry name" value="Ig-like_fold"/>
</dbReference>
<evidence type="ECO:0000256" key="2">
    <source>
        <dbReference type="ARBA" id="ARBA00004496"/>
    </source>
</evidence>
<dbReference type="PANTHER" id="PTHR35971">
    <property type="entry name" value="SI:DKEY-31G6.6"/>
    <property type="match status" value="1"/>
</dbReference>
<feature type="non-terminal residue" evidence="10">
    <location>
        <position position="163"/>
    </location>
</feature>
<dbReference type="InterPro" id="IPR036179">
    <property type="entry name" value="Ig-like_dom_sf"/>
</dbReference>
<dbReference type="InterPro" id="IPR013098">
    <property type="entry name" value="Ig_I-set"/>
</dbReference>
<dbReference type="FunFam" id="2.60.40.10:FF:000050">
    <property type="entry name" value="Titin isoform B"/>
    <property type="match status" value="2"/>
</dbReference>
<reference evidence="10" key="1">
    <citation type="submission" date="2022-03" db="EMBL/GenBank/DDBJ databases">
        <authorList>
            <person name="Martin C."/>
        </authorList>
    </citation>
    <scope>NUCLEOTIDE SEQUENCE</scope>
</reference>
<evidence type="ECO:0000256" key="1">
    <source>
        <dbReference type="ARBA" id="ARBA00004123"/>
    </source>
</evidence>
<dbReference type="InterPro" id="IPR003598">
    <property type="entry name" value="Ig_sub2"/>
</dbReference>
<dbReference type="Proteomes" id="UP000749559">
    <property type="component" value="Unassembled WGS sequence"/>
</dbReference>
<dbReference type="InterPro" id="IPR052385">
    <property type="entry name" value="Obscurin/Obscurin-like_Reg"/>
</dbReference>
<sequence length="163" mass="18522">MENQTITLECEVSKPDIPAKWYIDGKEIQHGGRYEIRIEGTNHFLTIKEVQLDDEGDYTIKIADKQSTGGVFVEEEPVEFIRKLEDQDVTEIPGTATFECELSKEVPVQWFRHDKPITAGDKYDIIAEGRVHRLIVKNVNGDDEADFHVTARGKKSTAGLFIE</sequence>
<evidence type="ECO:0000313" key="10">
    <source>
        <dbReference type="EMBL" id="CAH1802739.1"/>
    </source>
</evidence>
<comment type="subcellular location">
    <subcellularLocation>
        <location evidence="2">Cytoplasm</location>
    </subcellularLocation>
    <subcellularLocation>
        <location evidence="1">Nucleus</location>
    </subcellularLocation>
</comment>
<keyword evidence="6" id="KW-0677">Repeat</keyword>
<dbReference type="SUPFAM" id="SSF48726">
    <property type="entry name" value="Immunoglobulin"/>
    <property type="match status" value="2"/>
</dbReference>
<evidence type="ECO:0000256" key="3">
    <source>
        <dbReference type="ARBA" id="ARBA00006692"/>
    </source>
</evidence>
<dbReference type="PANTHER" id="PTHR35971:SF5">
    <property type="entry name" value="OBSCURIN LIKE CYTOSKELETAL ADAPTOR 1"/>
    <property type="match status" value="1"/>
</dbReference>
<dbReference type="GO" id="GO:0005737">
    <property type="term" value="C:cytoplasm"/>
    <property type="evidence" value="ECO:0007669"/>
    <property type="project" value="UniProtKB-SubCell"/>
</dbReference>
<comment type="caution">
    <text evidence="10">The sequence shown here is derived from an EMBL/GenBank/DDBJ whole genome shotgun (WGS) entry which is preliminary data.</text>
</comment>
<protein>
    <submittedName>
        <fullName evidence="10">Uncharacterized protein</fullName>
    </submittedName>
</protein>
<keyword evidence="11" id="KW-1185">Reference proteome</keyword>
<organism evidence="10 11">
    <name type="scientific">Owenia fusiformis</name>
    <name type="common">Polychaete worm</name>
    <dbReference type="NCBI Taxonomy" id="6347"/>
    <lineage>
        <taxon>Eukaryota</taxon>
        <taxon>Metazoa</taxon>
        <taxon>Spiralia</taxon>
        <taxon>Lophotrochozoa</taxon>
        <taxon>Annelida</taxon>
        <taxon>Polychaeta</taxon>
        <taxon>Sedentaria</taxon>
        <taxon>Canalipalpata</taxon>
        <taxon>Sabellida</taxon>
        <taxon>Oweniida</taxon>
        <taxon>Oweniidae</taxon>
        <taxon>Owenia</taxon>
    </lineage>
</organism>
<dbReference type="InterPro" id="IPR003599">
    <property type="entry name" value="Ig_sub"/>
</dbReference>
<evidence type="ECO:0000256" key="7">
    <source>
        <dbReference type="ARBA" id="ARBA00023157"/>
    </source>
</evidence>
<accession>A0A8J1Y479</accession>
<name>A0A8J1Y479_OWEFU</name>
<dbReference type="InterPro" id="IPR007110">
    <property type="entry name" value="Ig-like_dom"/>
</dbReference>
<dbReference type="SMART" id="SM00409">
    <property type="entry name" value="IG"/>
    <property type="match status" value="2"/>
</dbReference>
<proteinExistence type="inferred from homology"/>
<keyword evidence="8" id="KW-0539">Nucleus</keyword>
<dbReference type="PROSITE" id="PS50835">
    <property type="entry name" value="IG_LIKE"/>
    <property type="match status" value="1"/>
</dbReference>
<dbReference type="AlphaFoldDB" id="A0A8J1Y479"/>
<evidence type="ECO:0000256" key="4">
    <source>
        <dbReference type="ARBA" id="ARBA00022490"/>
    </source>
</evidence>
<evidence type="ECO:0000313" key="11">
    <source>
        <dbReference type="Proteomes" id="UP000749559"/>
    </source>
</evidence>
<comment type="similarity">
    <text evidence="3">Belongs to the protein kinase superfamily. CAMK Ser/Thr protein kinase family.</text>
</comment>
<gene>
    <name evidence="10" type="ORF">OFUS_LOCUS26388</name>
</gene>
<dbReference type="EMBL" id="CAIIXF020000058">
    <property type="protein sequence ID" value="CAH1802739.1"/>
    <property type="molecule type" value="Genomic_DNA"/>
</dbReference>
<evidence type="ECO:0000256" key="9">
    <source>
        <dbReference type="ARBA" id="ARBA00023319"/>
    </source>
</evidence>